<keyword evidence="2" id="KW-1185">Reference proteome</keyword>
<gene>
    <name evidence="1" type="ORF">EDD29_8078</name>
</gene>
<protein>
    <submittedName>
        <fullName evidence="1">Uncharacterized protein</fullName>
    </submittedName>
</protein>
<dbReference type="AlphaFoldDB" id="A0A3N1DA24"/>
<dbReference type="EMBL" id="RJKE01000001">
    <property type="protein sequence ID" value="ROO90354.1"/>
    <property type="molecule type" value="Genomic_DNA"/>
</dbReference>
<comment type="caution">
    <text evidence="1">The sequence shown here is derived from an EMBL/GenBank/DDBJ whole genome shotgun (WGS) entry which is preliminary data.</text>
</comment>
<dbReference type="Proteomes" id="UP000272400">
    <property type="component" value="Unassembled WGS sequence"/>
</dbReference>
<accession>A0A3N1DA24</accession>
<reference evidence="1 2" key="1">
    <citation type="submission" date="2018-11" db="EMBL/GenBank/DDBJ databases">
        <title>Sequencing the genomes of 1000 actinobacteria strains.</title>
        <authorList>
            <person name="Klenk H.-P."/>
        </authorList>
    </citation>
    <scope>NUCLEOTIDE SEQUENCE [LARGE SCALE GENOMIC DNA]</scope>
    <source>
        <strain evidence="1 2">DSM 44254</strain>
    </source>
</reference>
<evidence type="ECO:0000313" key="1">
    <source>
        <dbReference type="EMBL" id="ROO90354.1"/>
    </source>
</evidence>
<organism evidence="1 2">
    <name type="scientific">Actinocorallia herbida</name>
    <dbReference type="NCBI Taxonomy" id="58109"/>
    <lineage>
        <taxon>Bacteria</taxon>
        <taxon>Bacillati</taxon>
        <taxon>Actinomycetota</taxon>
        <taxon>Actinomycetes</taxon>
        <taxon>Streptosporangiales</taxon>
        <taxon>Thermomonosporaceae</taxon>
        <taxon>Actinocorallia</taxon>
    </lineage>
</organism>
<evidence type="ECO:0000313" key="2">
    <source>
        <dbReference type="Proteomes" id="UP000272400"/>
    </source>
</evidence>
<name>A0A3N1DA24_9ACTN</name>
<sequence length="64" mass="7359">MGRPRHTVGLLRDLDFRGGRDIPIPRSPAAGLRPRRRKCRRVRRARIPPKAFLSRHSGRAPWPG</sequence>
<proteinExistence type="predicted"/>